<dbReference type="InterPro" id="IPR027417">
    <property type="entry name" value="P-loop_NTPase"/>
</dbReference>
<dbReference type="Proteomes" id="UP000245946">
    <property type="component" value="Unassembled WGS sequence"/>
</dbReference>
<dbReference type="FunFam" id="3.40.50.300:FF:001985">
    <property type="entry name" value="Chromosome 9, whole genome shotgun sequence"/>
    <property type="match status" value="1"/>
</dbReference>
<accession>A0A316YZS6</accession>
<feature type="compositionally biased region" description="Low complexity" evidence="3">
    <location>
        <begin position="8"/>
        <end position="35"/>
    </location>
</feature>
<sequence>MPLPPRPSQMAAAAAAAASKSSSSPARSSSASPAPAAAPPSPAVDPSAPLPLLAAPTSLTASSYIQVHPSTLRAHSLRTHDPVLLLLLQPGASAPPRPVLGHIWPSPGLAQEGVALPDGSARATETRACMWSLDALRSEAGVTETQQRRKELQLELLPQQGADAGAADEELCELLAVRARESLVEQGDVLPGQLLQVSLLDETYLLRVTGMLPASPSSLASAPSKALRSHALDVARCVIAIDRGTQFQVKLGSRSKESYQSKADAGKVASAADAEAYQTLGGLGGAIKELKSLVELPLRRPEVFTAYGLRPPRGVLLYGPPGTGKTTLASACARSCGVASSSIFHLSGPSLSSSLHGRTEARLRALFAKAQKHAPAVIIIDEIDALAPRREAGAGSEGAGEVERRVVATLLTLMDGLGEVEAGPRRGAGEDESEPPLPGRVVVIAATNRPNALDPALRRPGRLDREIEIGIPTAPARLEILQVLLRSVPHSMQDDELEMLATGTHGFVGADLASLVREAGMAALARNVRSADGLASSFSGLSLSSAPAESRISAADFAQARTRVRPSAMRELFQELPKVRWSDIASGGAETLARVRECVEWPLKHAPALKRLGVRPPTGVLLYGPPGCSKTLIARAIASESGLNFVAVKGPELYNKFVGESERALRDVFTRARAASPAIIFFDEIDALTSTRSGSGGSVSDGVIATLLNEMDGVETLDSVLVVAATNRPEIIDPALLRPGRLDRLLYVGPPDTLARRQILTLRTRDMALGSDVDLDAIADMTQGCSGAEVVSVCQDAGMRALNESLDATHVSHAHLLAAARAVRRRITPGMLMAFTAWRDQTI</sequence>
<dbReference type="OrthoDB" id="27435at2759"/>
<dbReference type="Pfam" id="PF17862">
    <property type="entry name" value="AAA_lid_3"/>
    <property type="match status" value="2"/>
</dbReference>
<dbReference type="GO" id="GO:0005524">
    <property type="term" value="F:ATP binding"/>
    <property type="evidence" value="ECO:0007669"/>
    <property type="project" value="UniProtKB-KW"/>
</dbReference>
<evidence type="ECO:0000313" key="6">
    <source>
        <dbReference type="Proteomes" id="UP000245946"/>
    </source>
</evidence>
<dbReference type="PANTHER" id="PTHR23077">
    <property type="entry name" value="AAA-FAMILY ATPASE"/>
    <property type="match status" value="1"/>
</dbReference>
<gene>
    <name evidence="5" type="ORF">FA09DRAFT_332847</name>
</gene>
<dbReference type="SMART" id="SM00382">
    <property type="entry name" value="AAA"/>
    <property type="match status" value="2"/>
</dbReference>
<dbReference type="PANTHER" id="PTHR23077:SF27">
    <property type="entry name" value="ATPASE FAMILY GENE 2 PROTEIN HOMOLOG A"/>
    <property type="match status" value="1"/>
</dbReference>
<evidence type="ECO:0000313" key="5">
    <source>
        <dbReference type="EMBL" id="PWN94546.1"/>
    </source>
</evidence>
<feature type="domain" description="AAA+ ATPase" evidence="4">
    <location>
        <begin position="616"/>
        <end position="752"/>
    </location>
</feature>
<dbReference type="GO" id="GO:0016887">
    <property type="term" value="F:ATP hydrolysis activity"/>
    <property type="evidence" value="ECO:0007669"/>
    <property type="project" value="InterPro"/>
</dbReference>
<name>A0A316YZS6_9BASI</name>
<reference evidence="5 6" key="1">
    <citation type="journal article" date="2018" name="Mol. Biol. Evol.">
        <title>Broad Genomic Sampling Reveals a Smut Pathogenic Ancestry of the Fungal Clade Ustilaginomycotina.</title>
        <authorList>
            <person name="Kijpornyongpan T."/>
            <person name="Mondo S.J."/>
            <person name="Barry K."/>
            <person name="Sandor L."/>
            <person name="Lee J."/>
            <person name="Lipzen A."/>
            <person name="Pangilinan J."/>
            <person name="LaButti K."/>
            <person name="Hainaut M."/>
            <person name="Henrissat B."/>
            <person name="Grigoriev I.V."/>
            <person name="Spatafora J.W."/>
            <person name="Aime M.C."/>
        </authorList>
    </citation>
    <scope>NUCLEOTIDE SEQUENCE [LARGE SCALE GENOMIC DNA]</scope>
    <source>
        <strain evidence="5 6">MCA 4186</strain>
    </source>
</reference>
<keyword evidence="1" id="KW-0547">Nucleotide-binding</keyword>
<feature type="domain" description="AAA+ ATPase" evidence="4">
    <location>
        <begin position="311"/>
        <end position="473"/>
    </location>
</feature>
<dbReference type="InterPro" id="IPR050168">
    <property type="entry name" value="AAA_ATPase_domain"/>
</dbReference>
<dbReference type="SUPFAM" id="SSF52540">
    <property type="entry name" value="P-loop containing nucleoside triphosphate hydrolases"/>
    <property type="match status" value="2"/>
</dbReference>
<dbReference type="Gene3D" id="3.40.50.300">
    <property type="entry name" value="P-loop containing nucleotide triphosphate hydrolases"/>
    <property type="match status" value="2"/>
</dbReference>
<keyword evidence="2" id="KW-0067">ATP-binding</keyword>
<proteinExistence type="predicted"/>
<dbReference type="RefSeq" id="XP_025594825.1">
    <property type="nucleotide sequence ID" value="XM_025743620.1"/>
</dbReference>
<dbReference type="InterPro" id="IPR003593">
    <property type="entry name" value="AAA+_ATPase"/>
</dbReference>
<dbReference type="Pfam" id="PF00004">
    <property type="entry name" value="AAA"/>
    <property type="match status" value="2"/>
</dbReference>
<feature type="region of interest" description="Disordered" evidence="3">
    <location>
        <begin position="1"/>
        <end position="49"/>
    </location>
</feature>
<protein>
    <submittedName>
        <fullName evidence="5">AAA-domain-containing protein</fullName>
    </submittedName>
</protein>
<dbReference type="Gene3D" id="1.10.8.60">
    <property type="match status" value="2"/>
</dbReference>
<dbReference type="GeneID" id="37271164"/>
<dbReference type="FunFam" id="3.40.50.300:FF:000661">
    <property type="entry name" value="calmodulin-interacting protein 111 isoform X1"/>
    <property type="match status" value="1"/>
</dbReference>
<dbReference type="STRING" id="58919.A0A316YZS6"/>
<evidence type="ECO:0000256" key="2">
    <source>
        <dbReference type="ARBA" id="ARBA00022840"/>
    </source>
</evidence>
<dbReference type="InterPro" id="IPR003959">
    <property type="entry name" value="ATPase_AAA_core"/>
</dbReference>
<evidence type="ECO:0000256" key="1">
    <source>
        <dbReference type="ARBA" id="ARBA00022741"/>
    </source>
</evidence>
<dbReference type="PROSITE" id="PS00674">
    <property type="entry name" value="AAA"/>
    <property type="match status" value="2"/>
</dbReference>
<evidence type="ECO:0000256" key="3">
    <source>
        <dbReference type="SAM" id="MobiDB-lite"/>
    </source>
</evidence>
<dbReference type="InterPro" id="IPR041569">
    <property type="entry name" value="AAA_lid_3"/>
</dbReference>
<keyword evidence="6" id="KW-1185">Reference proteome</keyword>
<dbReference type="EMBL" id="KZ819311">
    <property type="protein sequence ID" value="PWN94546.1"/>
    <property type="molecule type" value="Genomic_DNA"/>
</dbReference>
<dbReference type="GO" id="GO:0005737">
    <property type="term" value="C:cytoplasm"/>
    <property type="evidence" value="ECO:0007669"/>
    <property type="project" value="TreeGrafter"/>
</dbReference>
<evidence type="ECO:0000259" key="4">
    <source>
        <dbReference type="SMART" id="SM00382"/>
    </source>
</evidence>
<dbReference type="InterPro" id="IPR003960">
    <property type="entry name" value="ATPase_AAA_CS"/>
</dbReference>
<organism evidence="5 6">
    <name type="scientific">Tilletiopsis washingtonensis</name>
    <dbReference type="NCBI Taxonomy" id="58919"/>
    <lineage>
        <taxon>Eukaryota</taxon>
        <taxon>Fungi</taxon>
        <taxon>Dikarya</taxon>
        <taxon>Basidiomycota</taxon>
        <taxon>Ustilaginomycotina</taxon>
        <taxon>Exobasidiomycetes</taxon>
        <taxon>Entylomatales</taxon>
        <taxon>Entylomatales incertae sedis</taxon>
        <taxon>Tilletiopsis</taxon>
    </lineage>
</organism>
<dbReference type="AlphaFoldDB" id="A0A316YZS6"/>